<feature type="transmembrane region" description="Helical" evidence="2">
    <location>
        <begin position="231"/>
        <end position="249"/>
    </location>
</feature>
<dbReference type="Proteomes" id="UP000198741">
    <property type="component" value="Chromosome I"/>
</dbReference>
<feature type="transmembrane region" description="Helical" evidence="2">
    <location>
        <begin position="459"/>
        <end position="478"/>
    </location>
</feature>
<reference evidence="3 4" key="1">
    <citation type="submission" date="2016-10" db="EMBL/GenBank/DDBJ databases">
        <authorList>
            <person name="de Groot N.N."/>
        </authorList>
    </citation>
    <scope>NUCLEOTIDE SEQUENCE [LARGE SCALE GENOMIC DNA]</scope>
    <source>
        <strain evidence="4">P4-7,KCTC 19426,CECT 7604</strain>
    </source>
</reference>
<feature type="transmembrane region" description="Helical" evidence="2">
    <location>
        <begin position="356"/>
        <end position="376"/>
    </location>
</feature>
<feature type="transmembrane region" description="Helical" evidence="2">
    <location>
        <begin position="6"/>
        <end position="22"/>
    </location>
</feature>
<dbReference type="RefSeq" id="WP_157695640.1">
    <property type="nucleotide sequence ID" value="NZ_LT629710.1"/>
</dbReference>
<gene>
    <name evidence="3" type="ORF">SAMN04515671_4563</name>
</gene>
<feature type="compositionally biased region" description="Low complexity" evidence="1">
    <location>
        <begin position="28"/>
        <end position="43"/>
    </location>
</feature>
<feature type="transmembrane region" description="Helical" evidence="2">
    <location>
        <begin position="142"/>
        <end position="163"/>
    </location>
</feature>
<feature type="transmembrane region" description="Helical" evidence="2">
    <location>
        <begin position="115"/>
        <end position="136"/>
    </location>
</feature>
<feature type="transmembrane region" description="Helical" evidence="2">
    <location>
        <begin position="306"/>
        <end position="325"/>
    </location>
</feature>
<accession>A0A1H0TBS6</accession>
<evidence type="ECO:0008006" key="5">
    <source>
        <dbReference type="Google" id="ProtNLM"/>
    </source>
</evidence>
<feature type="region of interest" description="Disordered" evidence="1">
    <location>
        <begin position="26"/>
        <end position="50"/>
    </location>
</feature>
<dbReference type="EMBL" id="LT629710">
    <property type="protein sequence ID" value="SDP50956.1"/>
    <property type="molecule type" value="Genomic_DNA"/>
</dbReference>
<keyword evidence="2" id="KW-0472">Membrane</keyword>
<feature type="transmembrane region" description="Helical" evidence="2">
    <location>
        <begin position="409"/>
        <end position="427"/>
    </location>
</feature>
<evidence type="ECO:0000256" key="1">
    <source>
        <dbReference type="SAM" id="MobiDB-lite"/>
    </source>
</evidence>
<feature type="transmembrane region" description="Helical" evidence="2">
    <location>
        <begin position="255"/>
        <end position="271"/>
    </location>
</feature>
<dbReference type="AlphaFoldDB" id="A0A1H0TBS6"/>
<proteinExistence type="predicted"/>
<evidence type="ECO:0000313" key="3">
    <source>
        <dbReference type="EMBL" id="SDP50956.1"/>
    </source>
</evidence>
<protein>
    <recommendedName>
        <fullName evidence="5">DUF2157 domain-containing protein</fullName>
    </recommendedName>
</protein>
<feature type="transmembrane region" description="Helical" evidence="2">
    <location>
        <begin position="175"/>
        <end position="193"/>
    </location>
</feature>
<sequence>MIASLVLVLGLIAVAAIVLAGRRTRQRNASAPATTAPNASSPNRVGGGQPRLDDQLDRWVAAGLLTSAQSAAIRAHEAAAEAASWHAPAEASATDDRGAPRAVDRFRGMSSVAEALGYLGGALALGGLVLSVSRYWPDLGVTARLALTGGATVLLLVGGALVPHTAVATMARLRSVLWLVASAATAGLVLVAMRDWAGVTADRTLILAASGAVSVESGLLWWGRNRPLQQLGFLAGGTLFAAAAVAEFAAPPAPAGLAVWTIGAVLVAVGLRRRIQAPRMTETFGAVAILVGGVMASNGWPGPGLLLLTGSALALVAGALVPGIAAQREDQFVLGLPGAVGTVLATPETLSHFVQGAAVATGLVTYVAGLALFYVGDRRLTRLPIVVEVAGTVTVLASPALTWNQWHGFAPTFGAATAVGVVVLGIVRDKLMLSAAGSVGLLVNIPWIIVWYFPGQGRVPLLIAVSGALILCIAVLLARTGHHRHRPAL</sequence>
<feature type="transmembrane region" description="Helical" evidence="2">
    <location>
        <begin position="434"/>
        <end position="453"/>
    </location>
</feature>
<feature type="transmembrane region" description="Helical" evidence="2">
    <location>
        <begin position="205"/>
        <end position="222"/>
    </location>
</feature>
<feature type="transmembrane region" description="Helical" evidence="2">
    <location>
        <begin position="383"/>
        <end position="403"/>
    </location>
</feature>
<keyword evidence="2" id="KW-1133">Transmembrane helix</keyword>
<name>A0A1H0TBS6_9ACTN</name>
<organism evidence="3 4">
    <name type="scientific">Nakamurella panacisegetis</name>
    <dbReference type="NCBI Taxonomy" id="1090615"/>
    <lineage>
        <taxon>Bacteria</taxon>
        <taxon>Bacillati</taxon>
        <taxon>Actinomycetota</taxon>
        <taxon>Actinomycetes</taxon>
        <taxon>Nakamurellales</taxon>
        <taxon>Nakamurellaceae</taxon>
        <taxon>Nakamurella</taxon>
    </lineage>
</organism>
<evidence type="ECO:0000313" key="4">
    <source>
        <dbReference type="Proteomes" id="UP000198741"/>
    </source>
</evidence>
<keyword evidence="2" id="KW-0812">Transmembrane</keyword>
<evidence type="ECO:0000256" key="2">
    <source>
        <dbReference type="SAM" id="Phobius"/>
    </source>
</evidence>
<keyword evidence="4" id="KW-1185">Reference proteome</keyword>